<dbReference type="AlphaFoldDB" id="A0A392UZZ1"/>
<evidence type="ECO:0000313" key="1">
    <source>
        <dbReference type="EMBL" id="MCI80722.1"/>
    </source>
</evidence>
<organism evidence="1 2">
    <name type="scientific">Trifolium medium</name>
    <dbReference type="NCBI Taxonomy" id="97028"/>
    <lineage>
        <taxon>Eukaryota</taxon>
        <taxon>Viridiplantae</taxon>
        <taxon>Streptophyta</taxon>
        <taxon>Embryophyta</taxon>
        <taxon>Tracheophyta</taxon>
        <taxon>Spermatophyta</taxon>
        <taxon>Magnoliopsida</taxon>
        <taxon>eudicotyledons</taxon>
        <taxon>Gunneridae</taxon>
        <taxon>Pentapetalae</taxon>
        <taxon>rosids</taxon>
        <taxon>fabids</taxon>
        <taxon>Fabales</taxon>
        <taxon>Fabaceae</taxon>
        <taxon>Papilionoideae</taxon>
        <taxon>50 kb inversion clade</taxon>
        <taxon>NPAAA clade</taxon>
        <taxon>Hologalegina</taxon>
        <taxon>IRL clade</taxon>
        <taxon>Trifolieae</taxon>
        <taxon>Trifolium</taxon>
    </lineage>
</organism>
<name>A0A392UZZ1_9FABA</name>
<keyword evidence="2" id="KW-1185">Reference proteome</keyword>
<dbReference type="Proteomes" id="UP000265520">
    <property type="component" value="Unassembled WGS sequence"/>
</dbReference>
<sequence>FSFCYMRNAQLVLAQRAVQWYKGSLTFWRWHNARAGPVQRAVLPYFCDFSSGVGATRQ</sequence>
<feature type="non-terminal residue" evidence="1">
    <location>
        <position position="1"/>
    </location>
</feature>
<reference evidence="1 2" key="1">
    <citation type="journal article" date="2018" name="Front. Plant Sci.">
        <title>Red Clover (Trifolium pratense) and Zigzag Clover (T. medium) - A Picture of Genomic Similarities and Differences.</title>
        <authorList>
            <person name="Dluhosova J."/>
            <person name="Istvanek J."/>
            <person name="Nedelnik J."/>
            <person name="Repkova J."/>
        </authorList>
    </citation>
    <scope>NUCLEOTIDE SEQUENCE [LARGE SCALE GENOMIC DNA]</scope>
    <source>
        <strain evidence="2">cv. 10/8</strain>
        <tissue evidence="1">Leaf</tissue>
    </source>
</reference>
<proteinExistence type="predicted"/>
<accession>A0A392UZZ1</accession>
<evidence type="ECO:0000313" key="2">
    <source>
        <dbReference type="Proteomes" id="UP000265520"/>
    </source>
</evidence>
<dbReference type="EMBL" id="LXQA011001810">
    <property type="protein sequence ID" value="MCI80722.1"/>
    <property type="molecule type" value="Genomic_DNA"/>
</dbReference>
<feature type="non-terminal residue" evidence="1">
    <location>
        <position position="58"/>
    </location>
</feature>
<protein>
    <submittedName>
        <fullName evidence="1">Uncharacterized protein</fullName>
    </submittedName>
</protein>
<comment type="caution">
    <text evidence="1">The sequence shown here is derived from an EMBL/GenBank/DDBJ whole genome shotgun (WGS) entry which is preliminary data.</text>
</comment>